<proteinExistence type="predicted"/>
<sequence>MPAKKIIQFHAVEQPITEAVTKFGGQPVWIDEPEWPLSESLDEPMLFIGQIAIEPELFPDAQGKMAYLFMTDSEEHGSNKPTWDPDGGENAIVIQPGGEVWVETEPLSEGPTLNLRGPSSTRPREYRVTCVEGHDAEFLPAHEQSDLSQAEKETKFGKLEDSKIGGTPIFIQSDEFPGDDWQLLFQLYSDNVPFDLHFGDAGIGYGFISADGDEGKFLWQCF</sequence>
<evidence type="ECO:0008006" key="3">
    <source>
        <dbReference type="Google" id="ProtNLM"/>
    </source>
</evidence>
<reference evidence="1 2" key="1">
    <citation type="submission" date="2019-02" db="EMBL/GenBank/DDBJ databases">
        <title>Deep-cultivation of Planctomycetes and their phenomic and genomic characterization uncovers novel biology.</title>
        <authorList>
            <person name="Wiegand S."/>
            <person name="Jogler M."/>
            <person name="Boedeker C."/>
            <person name="Pinto D."/>
            <person name="Vollmers J."/>
            <person name="Rivas-Marin E."/>
            <person name="Kohn T."/>
            <person name="Peeters S.H."/>
            <person name="Heuer A."/>
            <person name="Rast P."/>
            <person name="Oberbeckmann S."/>
            <person name="Bunk B."/>
            <person name="Jeske O."/>
            <person name="Meyerdierks A."/>
            <person name="Storesund J.E."/>
            <person name="Kallscheuer N."/>
            <person name="Luecker S."/>
            <person name="Lage O.M."/>
            <person name="Pohl T."/>
            <person name="Merkel B.J."/>
            <person name="Hornburger P."/>
            <person name="Mueller R.-W."/>
            <person name="Bruemmer F."/>
            <person name="Labrenz M."/>
            <person name="Spormann A.M."/>
            <person name="Op Den Camp H."/>
            <person name="Overmann J."/>
            <person name="Amann R."/>
            <person name="Jetten M.S.M."/>
            <person name="Mascher T."/>
            <person name="Medema M.H."/>
            <person name="Devos D.P."/>
            <person name="Kaster A.-K."/>
            <person name="Ovreas L."/>
            <person name="Rohde M."/>
            <person name="Galperin M.Y."/>
            <person name="Jogler C."/>
        </authorList>
    </citation>
    <scope>NUCLEOTIDE SEQUENCE [LARGE SCALE GENOMIC DNA]</scope>
    <source>
        <strain evidence="1 2">CA54</strain>
    </source>
</reference>
<dbReference type="InterPro" id="IPR035948">
    <property type="entry name" value="YwqG-like_sf"/>
</dbReference>
<dbReference type="SUPFAM" id="SSF103032">
    <property type="entry name" value="Hypothetical protein YwqG"/>
    <property type="match status" value="1"/>
</dbReference>
<dbReference type="OrthoDB" id="253985at2"/>
<dbReference type="RefSeq" id="WP_146372808.1">
    <property type="nucleotide sequence ID" value="NZ_SJPP01000002.1"/>
</dbReference>
<evidence type="ECO:0000313" key="2">
    <source>
        <dbReference type="Proteomes" id="UP000320735"/>
    </source>
</evidence>
<name>A0A5C6B9V8_9PLAN</name>
<gene>
    <name evidence="1" type="ORF">CA54_42950</name>
</gene>
<dbReference type="Gene3D" id="2.30.320.10">
    <property type="entry name" value="YwqG-like"/>
    <property type="match status" value="1"/>
</dbReference>
<dbReference type="Proteomes" id="UP000320735">
    <property type="component" value="Unassembled WGS sequence"/>
</dbReference>
<dbReference type="AlphaFoldDB" id="A0A5C6B9V8"/>
<evidence type="ECO:0000313" key="1">
    <source>
        <dbReference type="EMBL" id="TWU09055.1"/>
    </source>
</evidence>
<dbReference type="Pfam" id="PF09234">
    <property type="entry name" value="DUF1963"/>
    <property type="match status" value="1"/>
</dbReference>
<organism evidence="1 2">
    <name type="scientific">Symmachiella macrocystis</name>
    <dbReference type="NCBI Taxonomy" id="2527985"/>
    <lineage>
        <taxon>Bacteria</taxon>
        <taxon>Pseudomonadati</taxon>
        <taxon>Planctomycetota</taxon>
        <taxon>Planctomycetia</taxon>
        <taxon>Planctomycetales</taxon>
        <taxon>Planctomycetaceae</taxon>
        <taxon>Symmachiella</taxon>
    </lineage>
</organism>
<keyword evidence="2" id="KW-1185">Reference proteome</keyword>
<accession>A0A5C6B9V8</accession>
<protein>
    <recommendedName>
        <fullName evidence="3">DUF1963 domain-containing protein</fullName>
    </recommendedName>
</protein>
<comment type="caution">
    <text evidence="1">The sequence shown here is derived from an EMBL/GenBank/DDBJ whole genome shotgun (WGS) entry which is preliminary data.</text>
</comment>
<dbReference type="InterPro" id="IPR015315">
    <property type="entry name" value="DUF1963"/>
</dbReference>
<dbReference type="EMBL" id="SJPP01000002">
    <property type="protein sequence ID" value="TWU09055.1"/>
    <property type="molecule type" value="Genomic_DNA"/>
</dbReference>